<sequence length="273" mass="30785">QTCAFCCRQPGRAHPAKGIEKQERTIVFSCNLMQGGWTACGSSAPWWQLVKRVWVMAAAAHFLWSLLPQIFLLFPDGRRSGGHGGLENVTNRVPLSSLMHRPFSEEERLAMREEARKMFYWGYDNYMKHAFPEDELNPIRCRGRGHDWEDLSNTNVNDALGDYSLTLVDSLDTLVIMGNTSEFRRAAQLVVDHVTFDRCTTVQVFEATIRVMGSLLSAYLLTQPHSHSSPLSLSPLLPPDDPTSERLLEMAHDLAIRLLPAFENTTTGILIPE</sequence>
<evidence type="ECO:0000256" key="4">
    <source>
        <dbReference type="ARBA" id="ARBA00023180"/>
    </source>
</evidence>
<accession>A0AA35WAM7</accession>
<keyword evidence="5" id="KW-0378">Hydrolase</keyword>
<dbReference type="PANTHER" id="PTHR45679">
    <property type="entry name" value="ER DEGRADATION-ENHANCING ALPHA-MANNOSIDASE-LIKE PROTEIN 2"/>
    <property type="match status" value="1"/>
</dbReference>
<feature type="non-terminal residue" evidence="6">
    <location>
        <position position="273"/>
    </location>
</feature>
<evidence type="ECO:0000256" key="5">
    <source>
        <dbReference type="RuleBase" id="RU361193"/>
    </source>
</evidence>
<comment type="caution">
    <text evidence="6">The sequence shown here is derived from an EMBL/GenBank/DDBJ whole genome shotgun (WGS) entry which is preliminary data.</text>
</comment>
<evidence type="ECO:0000313" key="6">
    <source>
        <dbReference type="EMBL" id="CAI8006282.1"/>
    </source>
</evidence>
<evidence type="ECO:0000256" key="2">
    <source>
        <dbReference type="ARBA" id="ARBA00007658"/>
    </source>
</evidence>
<protein>
    <recommendedName>
        <fullName evidence="5">alpha-1,2-Mannosidase</fullName>
        <ecNumber evidence="5">3.2.1.-</ecNumber>
    </recommendedName>
</protein>
<keyword evidence="4" id="KW-0325">Glycoprotein</keyword>
<comment type="similarity">
    <text evidence="2 5">Belongs to the glycosyl hydrolase 47 family.</text>
</comment>
<comment type="subcellular location">
    <subcellularLocation>
        <location evidence="1">Endoplasmic reticulum</location>
    </subcellularLocation>
</comment>
<dbReference type="Proteomes" id="UP001174909">
    <property type="component" value="Unassembled WGS sequence"/>
</dbReference>
<dbReference type="GO" id="GO:0005975">
    <property type="term" value="P:carbohydrate metabolic process"/>
    <property type="evidence" value="ECO:0007669"/>
    <property type="project" value="InterPro"/>
</dbReference>
<reference evidence="6" key="1">
    <citation type="submission" date="2023-03" db="EMBL/GenBank/DDBJ databases">
        <authorList>
            <person name="Steffen K."/>
            <person name="Cardenas P."/>
        </authorList>
    </citation>
    <scope>NUCLEOTIDE SEQUENCE</scope>
</reference>
<evidence type="ECO:0000313" key="7">
    <source>
        <dbReference type="Proteomes" id="UP001174909"/>
    </source>
</evidence>
<dbReference type="AlphaFoldDB" id="A0AA35WAM7"/>
<dbReference type="PRINTS" id="PR00747">
    <property type="entry name" value="GLYHDRLASE47"/>
</dbReference>
<evidence type="ECO:0000256" key="3">
    <source>
        <dbReference type="ARBA" id="ARBA00022824"/>
    </source>
</evidence>
<dbReference type="EMBL" id="CASHTH010000674">
    <property type="protein sequence ID" value="CAI8006282.1"/>
    <property type="molecule type" value="Genomic_DNA"/>
</dbReference>
<dbReference type="InterPro" id="IPR012341">
    <property type="entry name" value="6hp_glycosidase-like_sf"/>
</dbReference>
<dbReference type="SUPFAM" id="SSF48225">
    <property type="entry name" value="Seven-hairpin glycosidases"/>
    <property type="match status" value="1"/>
</dbReference>
<dbReference type="InterPro" id="IPR036026">
    <property type="entry name" value="Seven-hairpin_glycosidases"/>
</dbReference>
<name>A0AA35WAM7_GEOBA</name>
<proteinExistence type="inferred from homology"/>
<dbReference type="PANTHER" id="PTHR45679:SF5">
    <property type="entry name" value="ER DEGRADATION-ENHANCING ALPHA-MANNOSIDASE-LIKE PROTEIN 1"/>
    <property type="match status" value="1"/>
</dbReference>
<dbReference type="InterPro" id="IPR044674">
    <property type="entry name" value="EDEM1/2/3"/>
</dbReference>
<dbReference type="GO" id="GO:0005509">
    <property type="term" value="F:calcium ion binding"/>
    <property type="evidence" value="ECO:0007669"/>
    <property type="project" value="InterPro"/>
</dbReference>
<dbReference type="GO" id="GO:0016020">
    <property type="term" value="C:membrane"/>
    <property type="evidence" value="ECO:0007669"/>
    <property type="project" value="InterPro"/>
</dbReference>
<dbReference type="InterPro" id="IPR001382">
    <property type="entry name" value="Glyco_hydro_47"/>
</dbReference>
<dbReference type="GO" id="GO:1904380">
    <property type="term" value="P:endoplasmic reticulum mannose trimming"/>
    <property type="evidence" value="ECO:0007669"/>
    <property type="project" value="InterPro"/>
</dbReference>
<keyword evidence="5" id="KW-0326">Glycosidase</keyword>
<dbReference type="GO" id="GO:0044322">
    <property type="term" value="C:endoplasmic reticulum quality control compartment"/>
    <property type="evidence" value="ECO:0007669"/>
    <property type="project" value="GOC"/>
</dbReference>
<dbReference type="Pfam" id="PF01532">
    <property type="entry name" value="Glyco_hydro_47"/>
    <property type="match status" value="1"/>
</dbReference>
<evidence type="ECO:0000256" key="1">
    <source>
        <dbReference type="ARBA" id="ARBA00004240"/>
    </source>
</evidence>
<dbReference type="GO" id="GO:0004571">
    <property type="term" value="F:mannosyl-oligosaccharide 1,2-alpha-mannosidase activity"/>
    <property type="evidence" value="ECO:0007669"/>
    <property type="project" value="InterPro"/>
</dbReference>
<dbReference type="Gene3D" id="1.50.10.10">
    <property type="match status" value="1"/>
</dbReference>
<dbReference type="EC" id="3.2.1.-" evidence="5"/>
<keyword evidence="3" id="KW-0256">Endoplasmic reticulum</keyword>
<gene>
    <name evidence="6" type="ORF">GBAR_LOCUS4628</name>
</gene>
<keyword evidence="7" id="KW-1185">Reference proteome</keyword>
<organism evidence="6 7">
    <name type="scientific">Geodia barretti</name>
    <name type="common">Barrett's horny sponge</name>
    <dbReference type="NCBI Taxonomy" id="519541"/>
    <lineage>
        <taxon>Eukaryota</taxon>
        <taxon>Metazoa</taxon>
        <taxon>Porifera</taxon>
        <taxon>Demospongiae</taxon>
        <taxon>Heteroscleromorpha</taxon>
        <taxon>Tetractinellida</taxon>
        <taxon>Astrophorina</taxon>
        <taxon>Geodiidae</taxon>
        <taxon>Geodia</taxon>
    </lineage>
</organism>